<dbReference type="OrthoDB" id="3540034at2759"/>
<sequence length="165" mass="18775">MSEMTSVIFNGTSLLINGTSVLINHTIQHHIYSTTTRGGIMINGTEYVCREDIATVTAMITMTGIALCTLVQQIILVFVLYALLRAKIRLRENKRTFQMMRQNPGKYSSACQLDTSYITPPSYQNFPIEENEETRNYLAQLKQEEIASIDFAYHRGDLEKKGNQK</sequence>
<keyword evidence="1" id="KW-1133">Transmembrane helix</keyword>
<evidence type="ECO:0000313" key="3">
    <source>
        <dbReference type="Proteomes" id="UP000297527"/>
    </source>
</evidence>
<evidence type="ECO:0000313" key="2">
    <source>
        <dbReference type="EMBL" id="TGO65529.1"/>
    </source>
</evidence>
<name>A0A4Z1IVM4_9HELO</name>
<protein>
    <submittedName>
        <fullName evidence="2">Uncharacterized protein</fullName>
    </submittedName>
</protein>
<keyword evidence="3" id="KW-1185">Reference proteome</keyword>
<accession>A0A4Z1IVM4</accession>
<feature type="transmembrane region" description="Helical" evidence="1">
    <location>
        <begin position="60"/>
        <end position="84"/>
    </location>
</feature>
<reference evidence="2 3" key="1">
    <citation type="submission" date="2017-12" db="EMBL/GenBank/DDBJ databases">
        <title>Comparative genomics of Botrytis spp.</title>
        <authorList>
            <person name="Valero-Jimenez C.A."/>
            <person name="Tapia P."/>
            <person name="Veloso J."/>
            <person name="Silva-Moreno E."/>
            <person name="Staats M."/>
            <person name="Valdes J.H."/>
            <person name="Van Kan J.A.L."/>
        </authorList>
    </citation>
    <scope>NUCLEOTIDE SEQUENCE [LARGE SCALE GENOMIC DNA]</scope>
    <source>
        <strain evidence="2 3">MUCL11595</strain>
    </source>
</reference>
<dbReference type="Proteomes" id="UP000297527">
    <property type="component" value="Unassembled WGS sequence"/>
</dbReference>
<proteinExistence type="predicted"/>
<dbReference type="EMBL" id="PQXN01000002">
    <property type="protein sequence ID" value="TGO65529.1"/>
    <property type="molecule type" value="Genomic_DNA"/>
</dbReference>
<gene>
    <name evidence="2" type="ORF">BCON_0002g01150</name>
</gene>
<comment type="caution">
    <text evidence="2">The sequence shown here is derived from an EMBL/GenBank/DDBJ whole genome shotgun (WGS) entry which is preliminary data.</text>
</comment>
<keyword evidence="1" id="KW-0472">Membrane</keyword>
<dbReference type="AlphaFoldDB" id="A0A4Z1IVM4"/>
<organism evidence="2 3">
    <name type="scientific">Botryotinia convoluta</name>
    <dbReference type="NCBI Taxonomy" id="54673"/>
    <lineage>
        <taxon>Eukaryota</taxon>
        <taxon>Fungi</taxon>
        <taxon>Dikarya</taxon>
        <taxon>Ascomycota</taxon>
        <taxon>Pezizomycotina</taxon>
        <taxon>Leotiomycetes</taxon>
        <taxon>Helotiales</taxon>
        <taxon>Sclerotiniaceae</taxon>
        <taxon>Botryotinia</taxon>
    </lineage>
</organism>
<evidence type="ECO:0000256" key="1">
    <source>
        <dbReference type="SAM" id="Phobius"/>
    </source>
</evidence>
<keyword evidence="1" id="KW-0812">Transmembrane</keyword>